<name>A0A927B1U7_9BACT</name>
<dbReference type="EMBL" id="JACXAA010000004">
    <property type="protein sequence ID" value="MBD2753811.1"/>
    <property type="molecule type" value="Genomic_DNA"/>
</dbReference>
<organism evidence="1 2">
    <name type="scientific">Spirosoma validum</name>
    <dbReference type="NCBI Taxonomy" id="2771355"/>
    <lineage>
        <taxon>Bacteria</taxon>
        <taxon>Pseudomonadati</taxon>
        <taxon>Bacteroidota</taxon>
        <taxon>Cytophagia</taxon>
        <taxon>Cytophagales</taxon>
        <taxon>Cytophagaceae</taxon>
        <taxon>Spirosoma</taxon>
    </lineage>
</organism>
<comment type="caution">
    <text evidence="1">The sequence shown here is derived from an EMBL/GenBank/DDBJ whole genome shotgun (WGS) entry which is preliminary data.</text>
</comment>
<dbReference type="Proteomes" id="UP000653797">
    <property type="component" value="Unassembled WGS sequence"/>
</dbReference>
<evidence type="ECO:0000313" key="1">
    <source>
        <dbReference type="EMBL" id="MBD2753811.1"/>
    </source>
</evidence>
<gene>
    <name evidence="1" type="ORF">IC230_12975</name>
</gene>
<accession>A0A927B1U7</accession>
<dbReference type="RefSeq" id="WP_191039458.1">
    <property type="nucleotide sequence ID" value="NZ_JACXAA010000004.1"/>
</dbReference>
<keyword evidence="2" id="KW-1185">Reference proteome</keyword>
<proteinExistence type="predicted"/>
<sequence length="118" mass="13810">MSYRTDIDINKGYKHGFRFALGYRVRMYHQIFTRSVDAIEYTNYTDGIICGDEESNVSAKYHHWYFLIDRVVINGQICTHSWLNGKVSDFYDNSSGVVILSKKIQPILFGDTKNYSYK</sequence>
<evidence type="ECO:0000313" key="2">
    <source>
        <dbReference type="Proteomes" id="UP000653797"/>
    </source>
</evidence>
<reference evidence="1" key="1">
    <citation type="submission" date="2020-09" db="EMBL/GenBank/DDBJ databases">
        <authorList>
            <person name="Kim M.K."/>
        </authorList>
    </citation>
    <scope>NUCLEOTIDE SEQUENCE</scope>
    <source>
        <strain evidence="1">BT704</strain>
    </source>
</reference>
<protein>
    <submittedName>
        <fullName evidence="1">Uncharacterized protein</fullName>
    </submittedName>
</protein>
<dbReference type="AlphaFoldDB" id="A0A927B1U7"/>